<proteinExistence type="predicted"/>
<evidence type="ECO:0008006" key="3">
    <source>
        <dbReference type="Google" id="ProtNLM"/>
    </source>
</evidence>
<dbReference type="AlphaFoldDB" id="A0A9X2A191"/>
<accession>A0A9X2A191</accession>
<organism evidence="1 2">
    <name type="scientific">Halalkalibacter alkaliphilus</name>
    <dbReference type="NCBI Taxonomy" id="2917993"/>
    <lineage>
        <taxon>Bacteria</taxon>
        <taxon>Bacillati</taxon>
        <taxon>Bacillota</taxon>
        <taxon>Bacilli</taxon>
        <taxon>Bacillales</taxon>
        <taxon>Bacillaceae</taxon>
        <taxon>Halalkalibacter</taxon>
    </lineage>
</organism>
<dbReference type="PROSITE" id="PS51257">
    <property type="entry name" value="PROKAR_LIPOPROTEIN"/>
    <property type="match status" value="1"/>
</dbReference>
<gene>
    <name evidence="1" type="ORF">MF646_02580</name>
</gene>
<protein>
    <recommendedName>
        <fullName evidence="3">Lipoprotein</fullName>
    </recommendedName>
</protein>
<evidence type="ECO:0000313" key="1">
    <source>
        <dbReference type="EMBL" id="MCL7746000.1"/>
    </source>
</evidence>
<keyword evidence="2" id="KW-1185">Reference proteome</keyword>
<name>A0A9X2A191_9BACI</name>
<dbReference type="Proteomes" id="UP001139150">
    <property type="component" value="Unassembled WGS sequence"/>
</dbReference>
<dbReference type="EMBL" id="JAKRYL010000002">
    <property type="protein sequence ID" value="MCL7746000.1"/>
    <property type="molecule type" value="Genomic_DNA"/>
</dbReference>
<reference evidence="1" key="1">
    <citation type="submission" date="2022-02" db="EMBL/GenBank/DDBJ databases">
        <title>Halalkalibacter sp. nov. isolated from Lonar Lake, India.</title>
        <authorList>
            <person name="Joshi A."/>
            <person name="Thite S."/>
            <person name="Lodha T."/>
        </authorList>
    </citation>
    <scope>NUCLEOTIDE SEQUENCE</scope>
    <source>
        <strain evidence="1">MEB205</strain>
    </source>
</reference>
<evidence type="ECO:0000313" key="2">
    <source>
        <dbReference type="Proteomes" id="UP001139150"/>
    </source>
</evidence>
<comment type="caution">
    <text evidence="1">The sequence shown here is derived from an EMBL/GenBank/DDBJ whole genome shotgun (WGS) entry which is preliminary data.</text>
</comment>
<dbReference type="RefSeq" id="WP_250094930.1">
    <property type="nucleotide sequence ID" value="NZ_JAKRYL010000002.1"/>
</dbReference>
<sequence length="189" mass="21546">MKKKHVFILFGTSLILASCGADSEADIVGDVEAQQFRAHYQNDGPAPPSIRDQNKQRVPRYTALQSYADEAGHYISDTATLLEEIAPFFDQPHVQSADVDNTLSKIKNIRDKSSEFIDLNRPEPFDSMHHVHISTLMELDALERILKDMKDPVHHLQVTNARVYYENAILSHKLMEREFLSVTEDFGIH</sequence>